<dbReference type="HAMAP" id="MF_00008">
    <property type="entry name" value="Thymidy_synth_bact"/>
    <property type="match status" value="1"/>
</dbReference>
<evidence type="ECO:0000259" key="6">
    <source>
        <dbReference type="Pfam" id="PF00303"/>
    </source>
</evidence>
<dbReference type="InterPro" id="IPR045097">
    <property type="entry name" value="Thymidate_synth/dCMP_Mease"/>
</dbReference>
<evidence type="ECO:0000256" key="2">
    <source>
        <dbReference type="ARBA" id="ARBA00022603"/>
    </source>
</evidence>
<dbReference type="NCBIfam" id="NF002496">
    <property type="entry name" value="PRK01827.1-2"/>
    <property type="match status" value="1"/>
</dbReference>
<feature type="binding site" evidence="5">
    <location>
        <position position="325"/>
    </location>
    <ligand>
        <name>(6R)-5,10-methylene-5,6,7,8-tetrahydrofolate</name>
        <dbReference type="ChEBI" id="CHEBI:15636"/>
    </ligand>
</feature>
<keyword evidence="5" id="KW-0963">Cytoplasm</keyword>
<dbReference type="InterPro" id="IPR036926">
    <property type="entry name" value="Thymidate_synth/dCMP_Mease_sf"/>
</dbReference>
<evidence type="ECO:0000256" key="1">
    <source>
        <dbReference type="ARBA" id="ARBA00011947"/>
    </source>
</evidence>
<keyword evidence="4 5" id="KW-0545">Nucleotide biosynthesis</keyword>
<dbReference type="KEGG" id="pmar:B0X71_10860"/>
<dbReference type="Proteomes" id="UP000188184">
    <property type="component" value="Chromosome"/>
</dbReference>
<dbReference type="PANTHER" id="PTHR11548">
    <property type="entry name" value="THYMIDYLATE SYNTHASE 1"/>
    <property type="match status" value="1"/>
</dbReference>
<feature type="binding site" description="in other chain" evidence="5">
    <location>
        <begin position="228"/>
        <end position="231"/>
    </location>
    <ligand>
        <name>dUMP</name>
        <dbReference type="ChEBI" id="CHEBI:246422"/>
        <note>ligand shared between dimeric partners</note>
    </ligand>
</feature>
<feature type="binding site" description="in other chain" evidence="5">
    <location>
        <begin position="269"/>
        <end position="271"/>
    </location>
    <ligand>
        <name>dUMP</name>
        <dbReference type="ChEBI" id="CHEBI:246422"/>
        <note>ligand shared between dimeric partners</note>
    </ligand>
</feature>
<accession>A0A1Q2KZC8</accession>
<feature type="binding site" evidence="5">
    <location>
        <position position="231"/>
    </location>
    <ligand>
        <name>(6R)-5,10-methylene-5,6,7,8-tetrahydrofolate</name>
        <dbReference type="ChEBI" id="CHEBI:15636"/>
    </ligand>
</feature>
<proteinExistence type="inferred from homology"/>
<sequence>MSNKSEQTYLDFLQYVLENGVKKEDRTGTGTLSVFGYQMRFDLSQGFPLFTTKRTPFRLIASELLWFIKGDTNIRYLLQHNNHIWDEWAFKKWIESDEYNGPDMTDFGNRCLVDEEFNEVYKIEMEAFCERILTDDRFAEKFGDLGNVYGKQWRNWTASTGESIDQLKDVINQIKTNPDSRRLIVNAWNPEDVVNAGAKGSKAALPPCHVMFQFYVANGKLSCHLTQRSADSFLGANFNIPSYALLTYLIARECDLEVGEFVYSLGDAHIYSNHIEQVKEQLSRDIRELPTLKINPSKHSVFDIEMEDLTIEGYNPHPSIKAPIAV</sequence>
<feature type="domain" description="Thymidylate synthase/dCMP hydroxymethylase" evidence="6">
    <location>
        <begin position="7"/>
        <end position="326"/>
    </location>
</feature>
<dbReference type="GO" id="GO:0032259">
    <property type="term" value="P:methylation"/>
    <property type="evidence" value="ECO:0007669"/>
    <property type="project" value="UniProtKB-KW"/>
</dbReference>
<dbReference type="Gene3D" id="3.30.572.10">
    <property type="entry name" value="Thymidylate synthase/dCMP hydroxymethylase domain"/>
    <property type="match status" value="1"/>
</dbReference>
<comment type="subunit">
    <text evidence="5">Homodimer.</text>
</comment>
<dbReference type="SUPFAM" id="SSF55831">
    <property type="entry name" value="Thymidylate synthase/dCMP hydroxymethylase"/>
    <property type="match status" value="1"/>
</dbReference>
<organism evidence="7 8">
    <name type="scientific">Planococcus lenghuensis</name>
    <dbReference type="NCBI Taxonomy" id="2213202"/>
    <lineage>
        <taxon>Bacteria</taxon>
        <taxon>Bacillati</taxon>
        <taxon>Bacillota</taxon>
        <taxon>Bacilli</taxon>
        <taxon>Bacillales</taxon>
        <taxon>Caryophanaceae</taxon>
        <taxon>Planococcus</taxon>
    </lineage>
</organism>
<dbReference type="InterPro" id="IPR000398">
    <property type="entry name" value="Thymidylate_synthase"/>
</dbReference>
<dbReference type="NCBIfam" id="TIGR03284">
    <property type="entry name" value="thym_sym"/>
    <property type="match status" value="1"/>
</dbReference>
<keyword evidence="2 5" id="KW-0489">Methyltransferase</keyword>
<feature type="active site" description="Nucleophile" evidence="5">
    <location>
        <position position="208"/>
    </location>
</feature>
<dbReference type="GO" id="GO:0004799">
    <property type="term" value="F:thymidylate synthase activity"/>
    <property type="evidence" value="ECO:0007669"/>
    <property type="project" value="UniProtKB-UniRule"/>
</dbReference>
<dbReference type="GO" id="GO:0005829">
    <property type="term" value="C:cytosol"/>
    <property type="evidence" value="ECO:0007669"/>
    <property type="project" value="TreeGrafter"/>
</dbReference>
<dbReference type="PRINTS" id="PR00108">
    <property type="entry name" value="THYMDSNTHASE"/>
</dbReference>
<comment type="pathway">
    <text evidence="5">Pyrimidine metabolism; dTTP biosynthesis.</text>
</comment>
<dbReference type="GO" id="GO:0006235">
    <property type="term" value="P:dTTP biosynthetic process"/>
    <property type="evidence" value="ECO:0007669"/>
    <property type="project" value="UniProtKB-UniRule"/>
</dbReference>
<dbReference type="InterPro" id="IPR023451">
    <property type="entry name" value="Thymidate_synth/dCMP_Mease_dom"/>
</dbReference>
<evidence type="ECO:0000256" key="5">
    <source>
        <dbReference type="HAMAP-Rule" id="MF_00008"/>
    </source>
</evidence>
<comment type="similarity">
    <text evidence="5">Belongs to the thymidylate synthase family. Bacterial-type ThyA subfamily.</text>
</comment>
<keyword evidence="3 5" id="KW-0808">Transferase</keyword>
<dbReference type="PANTHER" id="PTHR11548:SF9">
    <property type="entry name" value="THYMIDYLATE SYNTHASE"/>
    <property type="match status" value="1"/>
</dbReference>
<feature type="binding site" description="in other chain" evidence="5">
    <location>
        <position position="239"/>
    </location>
    <ligand>
        <name>dUMP</name>
        <dbReference type="ChEBI" id="CHEBI:246422"/>
        <note>ligand shared between dimeric partners</note>
    </ligand>
</feature>
<evidence type="ECO:0000313" key="7">
    <source>
        <dbReference type="EMBL" id="AQQ53523.1"/>
    </source>
</evidence>
<dbReference type="CDD" id="cd00351">
    <property type="entry name" value="TS_Pyrimidine_HMase"/>
    <property type="match status" value="1"/>
</dbReference>
<dbReference type="EC" id="2.1.1.45" evidence="1 5"/>
<feature type="binding site" description="in other chain" evidence="5">
    <location>
        <position position="26"/>
    </location>
    <ligand>
        <name>dUMP</name>
        <dbReference type="ChEBI" id="CHEBI:246422"/>
        <note>ligand shared between dimeric partners</note>
    </ligand>
</feature>
<gene>
    <name evidence="5" type="primary">thyA</name>
    <name evidence="7" type="ORF">B0X71_10860</name>
</gene>
<evidence type="ECO:0000256" key="3">
    <source>
        <dbReference type="ARBA" id="ARBA00022679"/>
    </source>
</evidence>
<comment type="subcellular location">
    <subcellularLocation>
        <location evidence="5">Cytoplasm</location>
    </subcellularLocation>
</comment>
<dbReference type="UniPathway" id="UPA00575"/>
<evidence type="ECO:0000313" key="8">
    <source>
        <dbReference type="Proteomes" id="UP000188184"/>
    </source>
</evidence>
<dbReference type="EMBL" id="CP019640">
    <property type="protein sequence ID" value="AQQ53523.1"/>
    <property type="molecule type" value="Genomic_DNA"/>
</dbReference>
<reference evidence="7 8" key="1">
    <citation type="submission" date="2017-02" db="EMBL/GenBank/DDBJ databases">
        <title>The complete genomic sequence of a novel cold adapted crude oil-degrading bacterium Planococcus qaidamina Y42.</title>
        <authorList>
            <person name="Yang R."/>
        </authorList>
    </citation>
    <scope>NUCLEOTIDE SEQUENCE [LARGE SCALE GENOMIC DNA]</scope>
    <source>
        <strain evidence="7 8">Y42</strain>
    </source>
</reference>
<keyword evidence="8" id="KW-1185">Reference proteome</keyword>
<dbReference type="GO" id="GO:0006231">
    <property type="term" value="P:dTMP biosynthetic process"/>
    <property type="evidence" value="ECO:0007669"/>
    <property type="project" value="UniProtKB-UniRule"/>
</dbReference>
<comment type="function">
    <text evidence="5">Catalyzes the reductive methylation of 2'-deoxyuridine-5'-monophosphate (dUMP) to 2'-deoxythymidine-5'-monophosphate (dTMP) while utilizing 5,10-methylenetetrahydrofolate (mTHF) as the methyl donor and reductant in the reaction, yielding dihydrofolate (DHF) as a by-product. This enzymatic reaction provides an intracellular de novo source of dTMP, an essential precursor for DNA biosynthesis.</text>
</comment>
<dbReference type="AlphaFoldDB" id="A0A1Q2KZC8"/>
<evidence type="ECO:0000256" key="4">
    <source>
        <dbReference type="ARBA" id="ARBA00022727"/>
    </source>
</evidence>
<dbReference type="OrthoDB" id="9774633at2"/>
<protein>
    <recommendedName>
        <fullName evidence="1 5">Thymidylate synthase</fullName>
        <shortName evidence="5">TS</shortName>
        <shortName evidence="5">TSase</shortName>
        <ecNumber evidence="1 5">2.1.1.45</ecNumber>
    </recommendedName>
</protein>
<comment type="caution">
    <text evidence="5">Lacks conserved residue(s) required for the propagation of feature annotation.</text>
</comment>
<feature type="binding site" evidence="5">
    <location>
        <begin position="181"/>
        <end position="182"/>
    </location>
    <ligand>
        <name>dUMP</name>
        <dbReference type="ChEBI" id="CHEBI:246422"/>
        <note>ligand shared between dimeric partners</note>
    </ligand>
</feature>
<comment type="catalytic activity">
    <reaction evidence="5">
        <text>dUMP + (6R)-5,10-methylene-5,6,7,8-tetrahydrofolate = 7,8-dihydrofolate + dTMP</text>
        <dbReference type="Rhea" id="RHEA:12104"/>
        <dbReference type="ChEBI" id="CHEBI:15636"/>
        <dbReference type="ChEBI" id="CHEBI:57451"/>
        <dbReference type="ChEBI" id="CHEBI:63528"/>
        <dbReference type="ChEBI" id="CHEBI:246422"/>
        <dbReference type="EC" id="2.1.1.45"/>
    </reaction>
</comment>
<name>A0A1Q2KZC8_9BACL</name>
<dbReference type="Pfam" id="PF00303">
    <property type="entry name" value="Thymidylat_synt"/>
    <property type="match status" value="1"/>
</dbReference>
<dbReference type="RefSeq" id="WP_077589420.1">
    <property type="nucleotide sequence ID" value="NZ_CP019640.1"/>
</dbReference>